<dbReference type="InterPro" id="IPR029058">
    <property type="entry name" value="AB_hydrolase_fold"/>
</dbReference>
<keyword evidence="3" id="KW-0378">Hydrolase</keyword>
<dbReference type="PANTHER" id="PTHR43194:SF5">
    <property type="entry name" value="PIMELOYL-[ACYL-CARRIER PROTEIN] METHYL ESTER ESTERASE"/>
    <property type="match status" value="1"/>
</dbReference>
<accession>A0A2X2DL97</accession>
<protein>
    <submittedName>
        <fullName evidence="3">Alpha/beta family hydrolase</fullName>
        <ecNumber evidence="3">3.1.1.85</ecNumber>
    </submittedName>
    <submittedName>
        <fullName evidence="2">Alpha/beta hydrolase</fullName>
    </submittedName>
</protein>
<dbReference type="EMBL" id="UAUF01000014">
    <property type="protein sequence ID" value="SPZ12895.1"/>
    <property type="molecule type" value="Genomic_DNA"/>
</dbReference>
<dbReference type="PANTHER" id="PTHR43194">
    <property type="entry name" value="HYDROLASE ALPHA/BETA FOLD FAMILY"/>
    <property type="match status" value="1"/>
</dbReference>
<dbReference type="PRINTS" id="PR00111">
    <property type="entry name" value="ABHYDROLASE"/>
</dbReference>
<evidence type="ECO:0000313" key="4">
    <source>
        <dbReference type="Proteomes" id="UP000250443"/>
    </source>
</evidence>
<dbReference type="Pfam" id="PF12697">
    <property type="entry name" value="Abhydrolase_6"/>
    <property type="match status" value="1"/>
</dbReference>
<reference evidence="2 5" key="2">
    <citation type="submission" date="2020-10" db="EMBL/GenBank/DDBJ databases">
        <title>Genome sequences of Pseudomonas isolates.</title>
        <authorList>
            <person name="Wessels L."/>
            <person name="Reich F."/>
            <person name="Hammerl J."/>
        </authorList>
    </citation>
    <scope>NUCLEOTIDE SEQUENCE [LARGE SCALE GENOMIC DNA]</scope>
    <source>
        <strain evidence="2 5">20-MO00624-0</strain>
    </source>
</reference>
<dbReference type="GO" id="GO:0090499">
    <property type="term" value="F:pimelyl-[acyl-carrier protein] methyl ester esterase activity"/>
    <property type="evidence" value="ECO:0007669"/>
    <property type="project" value="UniProtKB-EC"/>
</dbReference>
<gene>
    <name evidence="3" type="primary">bioH_2</name>
    <name evidence="2" type="ORF">IRZ65_12570</name>
    <name evidence="3" type="ORF">NCTC11842_04728</name>
</gene>
<dbReference type="Proteomes" id="UP000250443">
    <property type="component" value="Unassembled WGS sequence"/>
</dbReference>
<dbReference type="InterPro" id="IPR000073">
    <property type="entry name" value="AB_hydrolase_1"/>
</dbReference>
<dbReference type="AlphaFoldDB" id="A0A2X2DL97"/>
<evidence type="ECO:0000259" key="1">
    <source>
        <dbReference type="Pfam" id="PF12697"/>
    </source>
</evidence>
<sequence length="242" mass="26382">MITSAASSRPEARVPLVFLPGLLCDAALWRLQAEALADVADTHIADLTRDGSIQDMARRVLAEAPARFALAGLSMGGYVAFEIMRQAPERVMRLALVDTMASLDAPERTRQRVGMKALAERGRFLGISPQLLPNLIHPSRIGTPVADEVIAMGKRVGRDAFLRQQQAIIDRPDSIPTLASITVPTLIVVGENDKLTPVAEAQRMHAGIPGSCLEILPECGHLPPLEWPERTTELLRNWLHGL</sequence>
<evidence type="ECO:0000313" key="2">
    <source>
        <dbReference type="EMBL" id="MBF8641511.1"/>
    </source>
</evidence>
<dbReference type="InterPro" id="IPR050228">
    <property type="entry name" value="Carboxylesterase_BioH"/>
</dbReference>
<keyword evidence="5" id="KW-1185">Reference proteome</keyword>
<dbReference type="SUPFAM" id="SSF53474">
    <property type="entry name" value="alpha/beta-Hydrolases"/>
    <property type="match status" value="1"/>
</dbReference>
<name>A0A2X2DL97_PSELU</name>
<dbReference type="Gene3D" id="3.40.50.1820">
    <property type="entry name" value="alpha/beta hydrolase"/>
    <property type="match status" value="1"/>
</dbReference>
<proteinExistence type="predicted"/>
<evidence type="ECO:0000313" key="3">
    <source>
        <dbReference type="EMBL" id="SPZ12895.1"/>
    </source>
</evidence>
<reference evidence="3 4" key="1">
    <citation type="submission" date="2018-06" db="EMBL/GenBank/DDBJ databases">
        <authorList>
            <consortium name="Pathogen Informatics"/>
            <person name="Doyle S."/>
        </authorList>
    </citation>
    <scope>NUCLEOTIDE SEQUENCE [LARGE SCALE GENOMIC DNA]</scope>
    <source>
        <strain evidence="3 4">NCTC11842</strain>
    </source>
</reference>
<organism evidence="3 4">
    <name type="scientific">Pseudomonas luteola</name>
    <dbReference type="NCBI Taxonomy" id="47886"/>
    <lineage>
        <taxon>Bacteria</taxon>
        <taxon>Pseudomonadati</taxon>
        <taxon>Pseudomonadota</taxon>
        <taxon>Gammaproteobacteria</taxon>
        <taxon>Pseudomonadales</taxon>
        <taxon>Pseudomonadaceae</taxon>
        <taxon>Pseudomonas</taxon>
    </lineage>
</organism>
<dbReference type="RefSeq" id="WP_010796464.1">
    <property type="nucleotide sequence ID" value="NZ_FQYS01000008.1"/>
</dbReference>
<dbReference type="EC" id="3.1.1.85" evidence="3"/>
<dbReference type="Proteomes" id="UP000626180">
    <property type="component" value="Unassembled WGS sequence"/>
</dbReference>
<evidence type="ECO:0000313" key="5">
    <source>
        <dbReference type="Proteomes" id="UP000626180"/>
    </source>
</evidence>
<dbReference type="EMBL" id="JADMCD010000006">
    <property type="protein sequence ID" value="MBF8641511.1"/>
    <property type="molecule type" value="Genomic_DNA"/>
</dbReference>
<feature type="domain" description="AB hydrolase-1" evidence="1">
    <location>
        <begin position="16"/>
        <end position="230"/>
    </location>
</feature>